<dbReference type="Proteomes" id="UP001321421">
    <property type="component" value="Chromosome"/>
</dbReference>
<name>A0ABN6YIL7_9MICO</name>
<dbReference type="RefSeq" id="WP_289232446.1">
    <property type="nucleotide sequence ID" value="NZ_AP027735.1"/>
</dbReference>
<dbReference type="EMBL" id="AP027735">
    <property type="protein sequence ID" value="BDZ57314.1"/>
    <property type="molecule type" value="Genomic_DNA"/>
</dbReference>
<dbReference type="Gene3D" id="2.60.200.20">
    <property type="match status" value="1"/>
</dbReference>
<sequence length="144" mass="15643">MTIGLVVLRRDGGQEELPLREGETLVFGRAGHEGTVVVSTSSRVSRSAFELRAETGGLVHVRCQQRQGTLEVKRADGRVAGSLEDGEEATFRPPVQLLLHTSTGAQATVVVNPDRQQHLPGPVVPRPGLPEHPGRRLRPTRPRP</sequence>
<evidence type="ECO:0008006" key="4">
    <source>
        <dbReference type="Google" id="ProtNLM"/>
    </source>
</evidence>
<evidence type="ECO:0000313" key="3">
    <source>
        <dbReference type="Proteomes" id="UP001321421"/>
    </source>
</evidence>
<feature type="region of interest" description="Disordered" evidence="1">
    <location>
        <begin position="113"/>
        <end position="144"/>
    </location>
</feature>
<gene>
    <name evidence="2" type="ORF">GCM10025872_09710</name>
</gene>
<organism evidence="2 3">
    <name type="scientific">Barrientosiimonas endolithica</name>
    <dbReference type="NCBI Taxonomy" id="1535208"/>
    <lineage>
        <taxon>Bacteria</taxon>
        <taxon>Bacillati</taxon>
        <taxon>Actinomycetota</taxon>
        <taxon>Actinomycetes</taxon>
        <taxon>Micrococcales</taxon>
        <taxon>Dermacoccaceae</taxon>
        <taxon>Barrientosiimonas</taxon>
    </lineage>
</organism>
<reference evidence="3" key="1">
    <citation type="journal article" date="2019" name="Int. J. Syst. Evol. Microbiol.">
        <title>The Global Catalogue of Microorganisms (GCM) 10K type strain sequencing project: providing services to taxonomists for standard genome sequencing and annotation.</title>
        <authorList>
            <consortium name="The Broad Institute Genomics Platform"/>
            <consortium name="The Broad Institute Genome Sequencing Center for Infectious Disease"/>
            <person name="Wu L."/>
            <person name="Ma J."/>
        </authorList>
    </citation>
    <scope>NUCLEOTIDE SEQUENCE [LARGE SCALE GENOMIC DNA]</scope>
    <source>
        <strain evidence="3">NBRC 110608</strain>
    </source>
</reference>
<protein>
    <recommendedName>
        <fullName evidence="4">FHA domain-containing protein</fullName>
    </recommendedName>
</protein>
<evidence type="ECO:0000313" key="2">
    <source>
        <dbReference type="EMBL" id="BDZ57314.1"/>
    </source>
</evidence>
<proteinExistence type="predicted"/>
<keyword evidence="3" id="KW-1185">Reference proteome</keyword>
<evidence type="ECO:0000256" key="1">
    <source>
        <dbReference type="SAM" id="MobiDB-lite"/>
    </source>
</evidence>
<accession>A0ABN6YIL7</accession>
<feature type="compositionally biased region" description="Basic residues" evidence="1">
    <location>
        <begin position="135"/>
        <end position="144"/>
    </location>
</feature>